<proteinExistence type="inferred from homology"/>
<gene>
    <name evidence="6" type="ORF">AIOL_002775</name>
</gene>
<dbReference type="Pfam" id="PF03466">
    <property type="entry name" value="LysR_substrate"/>
    <property type="match status" value="1"/>
</dbReference>
<accession>A0A0J9E4Z2</accession>
<evidence type="ECO:0000256" key="2">
    <source>
        <dbReference type="ARBA" id="ARBA00023015"/>
    </source>
</evidence>
<keyword evidence="4" id="KW-0804">Transcription</keyword>
<dbReference type="PATRIC" id="fig|1675527.3.peg.2905"/>
<dbReference type="GO" id="GO:0003700">
    <property type="term" value="F:DNA-binding transcription factor activity"/>
    <property type="evidence" value="ECO:0007669"/>
    <property type="project" value="InterPro"/>
</dbReference>
<organism evidence="6 7">
    <name type="scientific">Candidatus Rhodobacter oscarellae</name>
    <dbReference type="NCBI Taxonomy" id="1675527"/>
    <lineage>
        <taxon>Bacteria</taxon>
        <taxon>Pseudomonadati</taxon>
        <taxon>Pseudomonadota</taxon>
        <taxon>Alphaproteobacteria</taxon>
        <taxon>Rhodobacterales</taxon>
        <taxon>Rhodobacter group</taxon>
        <taxon>Rhodobacter</taxon>
    </lineage>
</organism>
<name>A0A0J9E4Z2_9RHOB</name>
<dbReference type="EMBL" id="LFTY01000002">
    <property type="protein sequence ID" value="KMW57807.1"/>
    <property type="molecule type" value="Genomic_DNA"/>
</dbReference>
<dbReference type="InterPro" id="IPR005119">
    <property type="entry name" value="LysR_subst-bd"/>
</dbReference>
<evidence type="ECO:0000256" key="1">
    <source>
        <dbReference type="ARBA" id="ARBA00009437"/>
    </source>
</evidence>
<evidence type="ECO:0000256" key="4">
    <source>
        <dbReference type="ARBA" id="ARBA00023163"/>
    </source>
</evidence>
<dbReference type="PANTHER" id="PTHR30126:SF98">
    <property type="entry name" value="HTH-TYPE TRANSCRIPTIONAL ACTIVATOR BAUR"/>
    <property type="match status" value="1"/>
</dbReference>
<dbReference type="Pfam" id="PF00126">
    <property type="entry name" value="HTH_1"/>
    <property type="match status" value="2"/>
</dbReference>
<dbReference type="OrthoDB" id="9814165at2"/>
<dbReference type="Gene3D" id="3.40.190.10">
    <property type="entry name" value="Periplasmic binding protein-like II"/>
    <property type="match status" value="2"/>
</dbReference>
<dbReference type="SUPFAM" id="SSF46785">
    <property type="entry name" value="Winged helix' DNA-binding domain"/>
    <property type="match status" value="2"/>
</dbReference>
<feature type="domain" description="HTH lysR-type" evidence="5">
    <location>
        <begin position="1"/>
        <end position="51"/>
    </location>
</feature>
<dbReference type="Gene3D" id="1.10.10.10">
    <property type="entry name" value="Winged helix-like DNA-binding domain superfamily/Winged helix DNA-binding domain"/>
    <property type="match status" value="2"/>
</dbReference>
<evidence type="ECO:0000259" key="5">
    <source>
        <dbReference type="PROSITE" id="PS50931"/>
    </source>
</evidence>
<reference evidence="6 7" key="1">
    <citation type="submission" date="2015-06" db="EMBL/GenBank/DDBJ databases">
        <title>Draft genome sequence of an Alphaproteobacteria species associated to the Mediterranean sponge Oscarella lobularis.</title>
        <authorList>
            <person name="Jourda C."/>
            <person name="Santini S."/>
            <person name="Claverie J.-M."/>
        </authorList>
    </citation>
    <scope>NUCLEOTIDE SEQUENCE [LARGE SCALE GENOMIC DNA]</scope>
    <source>
        <strain evidence="6">IGS</strain>
    </source>
</reference>
<dbReference type="PROSITE" id="PS50931">
    <property type="entry name" value="HTH_LYSR"/>
    <property type="match status" value="2"/>
</dbReference>
<dbReference type="InterPro" id="IPR036390">
    <property type="entry name" value="WH_DNA-bd_sf"/>
</dbReference>
<evidence type="ECO:0000313" key="7">
    <source>
        <dbReference type="Proteomes" id="UP000037178"/>
    </source>
</evidence>
<dbReference type="InterPro" id="IPR036388">
    <property type="entry name" value="WH-like_DNA-bd_sf"/>
</dbReference>
<protein>
    <submittedName>
        <fullName evidence="6">Transcriptional regulator, LysR family</fullName>
    </submittedName>
</protein>
<dbReference type="Proteomes" id="UP000037178">
    <property type="component" value="Unassembled WGS sequence"/>
</dbReference>
<sequence length="393" mass="42046">MFTETVATGSVSMAAERVHLTQPAASQGIAKLEATVGVSLFLRQQGAIVPTAEGALFARRVSRALAFIDAGGERQSRRLAGGDVRISQKVTAAQLRALIAVGDTGSFTLAAAKLGIAQPTVHRSARALEQVLGQPLFGVVQGGVAMTAFGRALFQQAKLARAELVQASEEIAALAGREASRIMVGSLPLARSQILPDAIDHMVRAHKRLQIRVIDGRYDALLRGLREGDLDFIIGALRGDLPADDIVEEELFDDKLAIICGRHHPLASKPHVSLADTLRFPWVGPPKSTPSGQILVAALGIDDMPNTPVRVVSSSLVLVRQLLARGDYVSILSRHQIAHEVRQGDIVVLPIRLPTGERPIGLTRRRDWSPTAHQSAFLDAIRAAARDAVLGVE</sequence>
<keyword evidence="2" id="KW-0805">Transcription regulation</keyword>
<dbReference type="PRINTS" id="PR00039">
    <property type="entry name" value="HTHLYSR"/>
</dbReference>
<dbReference type="GO" id="GO:0000976">
    <property type="term" value="F:transcription cis-regulatory region binding"/>
    <property type="evidence" value="ECO:0007669"/>
    <property type="project" value="TreeGrafter"/>
</dbReference>
<keyword evidence="7" id="KW-1185">Reference proteome</keyword>
<evidence type="ECO:0000256" key="3">
    <source>
        <dbReference type="ARBA" id="ARBA00023125"/>
    </source>
</evidence>
<comment type="similarity">
    <text evidence="1">Belongs to the LysR transcriptional regulatory family.</text>
</comment>
<dbReference type="InterPro" id="IPR000847">
    <property type="entry name" value="LysR_HTH_N"/>
</dbReference>
<dbReference type="SUPFAM" id="SSF53850">
    <property type="entry name" value="Periplasmic binding protein-like II"/>
    <property type="match status" value="1"/>
</dbReference>
<feature type="domain" description="HTH lysR-type" evidence="5">
    <location>
        <begin position="90"/>
        <end position="147"/>
    </location>
</feature>
<dbReference type="PANTHER" id="PTHR30126">
    <property type="entry name" value="HTH-TYPE TRANSCRIPTIONAL REGULATOR"/>
    <property type="match status" value="1"/>
</dbReference>
<comment type="caution">
    <text evidence="6">The sequence shown here is derived from an EMBL/GenBank/DDBJ whole genome shotgun (WGS) entry which is preliminary data.</text>
</comment>
<dbReference type="STRING" id="1675527.AIOL_002775"/>
<keyword evidence="3" id="KW-0238">DNA-binding</keyword>
<dbReference type="AlphaFoldDB" id="A0A0J9E4Z2"/>
<evidence type="ECO:0000313" key="6">
    <source>
        <dbReference type="EMBL" id="KMW57807.1"/>
    </source>
</evidence>